<evidence type="ECO:0000313" key="2">
    <source>
        <dbReference type="EMBL" id="CAF0765841.1"/>
    </source>
</evidence>
<dbReference type="EMBL" id="CAJNOR010000035">
    <property type="protein sequence ID" value="CAF0765841.1"/>
    <property type="molecule type" value="Genomic_DNA"/>
</dbReference>
<gene>
    <name evidence="2" type="ORF">XAT740_LOCUS1184</name>
</gene>
<protein>
    <submittedName>
        <fullName evidence="2">Uncharacterized protein</fullName>
    </submittedName>
</protein>
<keyword evidence="1" id="KW-0732">Signal</keyword>
<dbReference type="Proteomes" id="UP000663828">
    <property type="component" value="Unassembled WGS sequence"/>
</dbReference>
<sequence length="277" mass="30877">MFSTAVINFILILVCVNCSYELKFRDGHSSHQKRSVRDKLEALGGHLQRTVDQDLDDIEVEVKNEEDSTKELLKGISESIKRYADELANAGQDASCADSWRSIQRDLHKGLDRIIKSYEKYIDLHRETCQYVENYAKDTINKYKEELYALDQIAAPSGYDLGSSAWQSFFSRVPSMVKYADSHCKSILTAADCGSDLITNGIQYRKVVLQPPPAPQSRVIQVVSSSALRADPEPWTIPCGDESAYNGYRACSNAICDYTLKAAYDACGGCAPPTALY</sequence>
<reference evidence="2" key="1">
    <citation type="submission" date="2021-02" db="EMBL/GenBank/DDBJ databases">
        <authorList>
            <person name="Nowell W R."/>
        </authorList>
    </citation>
    <scope>NUCLEOTIDE SEQUENCE</scope>
</reference>
<evidence type="ECO:0000313" key="3">
    <source>
        <dbReference type="Proteomes" id="UP000663828"/>
    </source>
</evidence>
<name>A0A813QCQ9_ADIRI</name>
<proteinExistence type="predicted"/>
<feature type="chain" id="PRO_5032756652" evidence="1">
    <location>
        <begin position="19"/>
        <end position="277"/>
    </location>
</feature>
<dbReference type="AlphaFoldDB" id="A0A813QCQ9"/>
<accession>A0A813QCQ9</accession>
<organism evidence="2 3">
    <name type="scientific">Adineta ricciae</name>
    <name type="common">Rotifer</name>
    <dbReference type="NCBI Taxonomy" id="249248"/>
    <lineage>
        <taxon>Eukaryota</taxon>
        <taxon>Metazoa</taxon>
        <taxon>Spiralia</taxon>
        <taxon>Gnathifera</taxon>
        <taxon>Rotifera</taxon>
        <taxon>Eurotatoria</taxon>
        <taxon>Bdelloidea</taxon>
        <taxon>Adinetida</taxon>
        <taxon>Adinetidae</taxon>
        <taxon>Adineta</taxon>
    </lineage>
</organism>
<comment type="caution">
    <text evidence="2">The sequence shown here is derived from an EMBL/GenBank/DDBJ whole genome shotgun (WGS) entry which is preliminary data.</text>
</comment>
<evidence type="ECO:0000256" key="1">
    <source>
        <dbReference type="SAM" id="SignalP"/>
    </source>
</evidence>
<feature type="signal peptide" evidence="1">
    <location>
        <begin position="1"/>
        <end position="18"/>
    </location>
</feature>
<keyword evidence="3" id="KW-1185">Reference proteome</keyword>